<comment type="subunit">
    <text evidence="9">Component of the Sec protein translocase complex. Heterotrimer consisting of SecY, SecE and SecG subunits. The heterotrimers can form oligomers, although 1 heterotrimer is thought to be able to translocate proteins. Interacts with the ribosome. Interacts with SecDF, and other proteins may be involved. Interacts with SecA.</text>
</comment>
<keyword evidence="4 9" id="KW-0812">Transmembrane</keyword>
<evidence type="ECO:0000313" key="11">
    <source>
        <dbReference type="EMBL" id="RMD77461.1"/>
    </source>
</evidence>
<dbReference type="GO" id="GO:0065002">
    <property type="term" value="P:intracellular protein transmembrane transport"/>
    <property type="evidence" value="ECO:0007669"/>
    <property type="project" value="UniProtKB-UniRule"/>
</dbReference>
<keyword evidence="7 9" id="KW-0811">Translocation</keyword>
<evidence type="ECO:0000256" key="1">
    <source>
        <dbReference type="ARBA" id="ARBA00004141"/>
    </source>
</evidence>
<evidence type="ECO:0000256" key="2">
    <source>
        <dbReference type="ARBA" id="ARBA00005751"/>
    </source>
</evidence>
<feature type="transmembrane region" description="Helical" evidence="9">
    <location>
        <begin position="145"/>
        <end position="164"/>
    </location>
</feature>
<dbReference type="GO" id="GO:0005886">
    <property type="term" value="C:plasma membrane"/>
    <property type="evidence" value="ECO:0007669"/>
    <property type="project" value="UniProtKB-SubCell"/>
</dbReference>
<evidence type="ECO:0000256" key="9">
    <source>
        <dbReference type="HAMAP-Rule" id="MF_01465"/>
    </source>
</evidence>
<keyword evidence="8 9" id="KW-0472">Membrane</keyword>
<feature type="transmembrane region" description="Helical" evidence="9">
    <location>
        <begin position="385"/>
        <end position="407"/>
    </location>
</feature>
<dbReference type="Proteomes" id="UP000269410">
    <property type="component" value="Unassembled WGS sequence"/>
</dbReference>
<feature type="transmembrane region" description="Helical" evidence="9">
    <location>
        <begin position="226"/>
        <end position="244"/>
    </location>
</feature>
<feature type="transmembrane region" description="Helical" evidence="9">
    <location>
        <begin position="103"/>
        <end position="125"/>
    </location>
</feature>
<dbReference type="AlphaFoldDB" id="A0A3M0Z341"/>
<evidence type="ECO:0000256" key="8">
    <source>
        <dbReference type="ARBA" id="ARBA00023136"/>
    </source>
</evidence>
<dbReference type="SUPFAM" id="SSF103491">
    <property type="entry name" value="Preprotein translocase SecY subunit"/>
    <property type="match status" value="1"/>
</dbReference>
<dbReference type="Gene3D" id="1.10.3370.10">
    <property type="entry name" value="SecY subunit domain"/>
    <property type="match status" value="1"/>
</dbReference>
<evidence type="ECO:0000256" key="4">
    <source>
        <dbReference type="ARBA" id="ARBA00022692"/>
    </source>
</evidence>
<dbReference type="GO" id="GO:0043952">
    <property type="term" value="P:protein transport by the Sec complex"/>
    <property type="evidence" value="ECO:0007669"/>
    <property type="project" value="UniProtKB-UniRule"/>
</dbReference>
<dbReference type="PRINTS" id="PR00303">
    <property type="entry name" value="SECYTRNLCASE"/>
</dbReference>
<keyword evidence="5 9" id="KW-0653">Protein transport</keyword>
<dbReference type="PANTHER" id="PTHR10906">
    <property type="entry name" value="SECY/SEC61-ALPHA FAMILY MEMBER"/>
    <property type="match status" value="1"/>
</dbReference>
<keyword evidence="3 9" id="KW-0813">Transport</keyword>
<dbReference type="InterPro" id="IPR023201">
    <property type="entry name" value="SecY_dom_sf"/>
</dbReference>
<organism evidence="11 12">
    <name type="scientific">Candidatus Dojkabacteria bacterium</name>
    <dbReference type="NCBI Taxonomy" id="2099670"/>
    <lineage>
        <taxon>Bacteria</taxon>
        <taxon>Candidatus Dojkabacteria</taxon>
    </lineage>
</organism>
<proteinExistence type="inferred from homology"/>
<evidence type="ECO:0000313" key="12">
    <source>
        <dbReference type="Proteomes" id="UP000269410"/>
    </source>
</evidence>
<dbReference type="Pfam" id="PF00344">
    <property type="entry name" value="SecY"/>
    <property type="match status" value="1"/>
</dbReference>
<dbReference type="PROSITE" id="PS00756">
    <property type="entry name" value="SECY_2"/>
    <property type="match status" value="1"/>
</dbReference>
<name>A0A3M0Z341_9BACT</name>
<dbReference type="HAMAP" id="MF_01465">
    <property type="entry name" value="SecY"/>
    <property type="match status" value="1"/>
</dbReference>
<keyword evidence="9" id="KW-1003">Cell membrane</keyword>
<sequence>MYDNISSVNIFEEVPKRGRNKKGARRTLGLFTSFSRKIFSNKLLVKKIFFTLGIVTIIRALASIPLPGVDPIVIEEVFKNGSSIQNQYLFTLFTGGRLDSPSIIGLGIAAYINASIIMQLLPYVINKLKELQREGERGRQIINQITRLITFPLSFIYGFTYLILISQTDLGGGGGLPSGSYLIPHAAGSNMPEIGLILFMAFVLAVGTVILMWLGEFITENGIGNGASIIILIGIISNLPGYIINDFSTSGLDVIFQQLLKGDFTIVTMNLSFWILPVVLIGLILTIALIIFVNESQKEITIQYARRVKESDRSSSSSVLPIKFTVTGVMPVIFAFSFISMPQLVIPILQSFEGFKSSQFLSSIQSSFLFSGVGDAAKILDGSDLLYEIVLFFLIILFGMFYAFIVLNPRDTAENLQKNGGFIPGIRPGSATEAYLSKVLLRIGFVGSVFLGFVTLLPFIARYIISVIGSGQQSNLNLLTGIGGTSLLILVSVFLDIKRQYNSLKVSAKYSEFV</sequence>
<feature type="transmembrane region" description="Helical" evidence="9">
    <location>
        <begin position="43"/>
        <end position="62"/>
    </location>
</feature>
<dbReference type="PIRSF" id="PIRSF004557">
    <property type="entry name" value="SecY"/>
    <property type="match status" value="1"/>
</dbReference>
<accession>A0A3M0Z341</accession>
<feature type="transmembrane region" description="Helical" evidence="9">
    <location>
        <begin position="439"/>
        <end position="464"/>
    </location>
</feature>
<protein>
    <recommendedName>
        <fullName evidence="9">Protein translocase subunit SecY</fullName>
    </recommendedName>
</protein>
<dbReference type="NCBIfam" id="TIGR00967">
    <property type="entry name" value="3a0501s007"/>
    <property type="match status" value="1"/>
</dbReference>
<comment type="subcellular location">
    <subcellularLocation>
        <location evidence="9">Cell membrane</location>
        <topology evidence="9">Multi-pass membrane protein</topology>
    </subcellularLocation>
    <subcellularLocation>
        <location evidence="1">Membrane</location>
        <topology evidence="1">Multi-pass membrane protein</topology>
    </subcellularLocation>
</comment>
<dbReference type="InterPro" id="IPR002208">
    <property type="entry name" value="SecY/SEC61-alpha"/>
</dbReference>
<gene>
    <name evidence="9 11" type="primary">secY</name>
    <name evidence="11" type="ORF">D6810_00845</name>
</gene>
<reference evidence="11 12" key="1">
    <citation type="submission" date="2018-10" db="EMBL/GenBank/DDBJ databases">
        <title>Thermophilic Lithotrophy and Phototrophy in an Intertidal, Iron-rich, Geothermal Spring.</title>
        <authorList>
            <person name="Ward L.M."/>
            <person name="Idei A."/>
            <person name="Nakagawa M."/>
            <person name="Ueno Y."/>
            <person name="Fischer W."/>
            <person name="Mcglynn S.E."/>
        </authorList>
    </citation>
    <scope>NUCLEOTIDE SEQUENCE [LARGE SCALE GENOMIC DNA]</scope>
    <source>
        <strain evidence="11">J137</strain>
    </source>
</reference>
<feature type="transmembrane region" description="Helical" evidence="9">
    <location>
        <begin position="476"/>
        <end position="495"/>
    </location>
</feature>
<evidence type="ECO:0000256" key="6">
    <source>
        <dbReference type="ARBA" id="ARBA00022989"/>
    </source>
</evidence>
<comment type="similarity">
    <text evidence="2 9 10">Belongs to the SecY/SEC61-alpha family.</text>
</comment>
<evidence type="ECO:0000256" key="7">
    <source>
        <dbReference type="ARBA" id="ARBA00023010"/>
    </source>
</evidence>
<dbReference type="InterPro" id="IPR030659">
    <property type="entry name" value="SecY_CS"/>
</dbReference>
<comment type="function">
    <text evidence="9">The central subunit of the protein translocation channel SecYEG. Consists of two halves formed by TMs 1-5 and 6-10. These two domains form a lateral gate at the front which open onto the bilayer between TMs 2 and 7, and are clamped together by SecE at the back. The channel is closed by both a pore ring composed of hydrophobic SecY resides and a short helix (helix 2A) on the extracellular side of the membrane which forms a plug. The plug probably moves laterally to allow the channel to open. The ring and the pore may move independently.</text>
</comment>
<dbReference type="GO" id="GO:0006605">
    <property type="term" value="P:protein targeting"/>
    <property type="evidence" value="ECO:0007669"/>
    <property type="project" value="UniProtKB-UniRule"/>
</dbReference>
<dbReference type="InterPro" id="IPR026593">
    <property type="entry name" value="SecY"/>
</dbReference>
<feature type="transmembrane region" description="Helical" evidence="9">
    <location>
        <begin position="271"/>
        <end position="293"/>
    </location>
</feature>
<evidence type="ECO:0000256" key="3">
    <source>
        <dbReference type="ARBA" id="ARBA00022448"/>
    </source>
</evidence>
<keyword evidence="6 9" id="KW-1133">Transmembrane helix</keyword>
<evidence type="ECO:0000256" key="5">
    <source>
        <dbReference type="ARBA" id="ARBA00022927"/>
    </source>
</evidence>
<evidence type="ECO:0000256" key="10">
    <source>
        <dbReference type="RuleBase" id="RU004349"/>
    </source>
</evidence>
<feature type="transmembrane region" description="Helical" evidence="9">
    <location>
        <begin position="194"/>
        <end position="214"/>
    </location>
</feature>
<comment type="caution">
    <text evidence="11">The sequence shown here is derived from an EMBL/GenBank/DDBJ whole genome shotgun (WGS) entry which is preliminary data.</text>
</comment>
<feature type="transmembrane region" description="Helical" evidence="9">
    <location>
        <begin position="314"/>
        <end position="339"/>
    </location>
</feature>
<dbReference type="EMBL" id="RFKV01000030">
    <property type="protein sequence ID" value="RMD77461.1"/>
    <property type="molecule type" value="Genomic_DNA"/>
</dbReference>